<dbReference type="Gene3D" id="3.30.160.140">
    <property type="entry name" value="Shew3726-like"/>
    <property type="match status" value="1"/>
</dbReference>
<reference evidence="1 2" key="1">
    <citation type="submission" date="2023-03" db="EMBL/GenBank/DDBJ databases">
        <title>Thalassotalea loyana LMG 22536T draft genome sequence.</title>
        <authorList>
            <person name="Sawabe T."/>
        </authorList>
    </citation>
    <scope>NUCLEOTIDE SEQUENCE [LARGE SCALE GENOMIC DNA]</scope>
    <source>
        <strain evidence="1 2">LMG 22536</strain>
    </source>
</reference>
<dbReference type="RefSeq" id="WP_284298655.1">
    <property type="nucleotide sequence ID" value="NZ_BSSV01000005.1"/>
</dbReference>
<sequence>MNQAILLNDDLTYTGDSWRLTGLASGQLITITVYTKQTDYTDSLKFDIEMAVEDWLEDHEPDDFSAIELTL</sequence>
<accession>A0ABQ6HER0</accession>
<dbReference type="EMBL" id="BSSV01000005">
    <property type="protein sequence ID" value="GLX86019.1"/>
    <property type="molecule type" value="Genomic_DNA"/>
</dbReference>
<protein>
    <recommendedName>
        <fullName evidence="3">Phage tail protein</fullName>
    </recommendedName>
</protein>
<comment type="caution">
    <text evidence="1">The sequence shown here is derived from an EMBL/GenBank/DDBJ whole genome shotgun (WGS) entry which is preliminary data.</text>
</comment>
<dbReference type="InterPro" id="IPR036692">
    <property type="entry name" value="Shew3726-like_sf"/>
</dbReference>
<evidence type="ECO:0008006" key="3">
    <source>
        <dbReference type="Google" id="ProtNLM"/>
    </source>
</evidence>
<dbReference type="Proteomes" id="UP001157134">
    <property type="component" value="Unassembled WGS sequence"/>
</dbReference>
<organism evidence="1 2">
    <name type="scientific">Thalassotalea loyana</name>
    <dbReference type="NCBI Taxonomy" id="280483"/>
    <lineage>
        <taxon>Bacteria</taxon>
        <taxon>Pseudomonadati</taxon>
        <taxon>Pseudomonadota</taxon>
        <taxon>Gammaproteobacteria</taxon>
        <taxon>Alteromonadales</taxon>
        <taxon>Colwelliaceae</taxon>
        <taxon>Thalassotalea</taxon>
    </lineage>
</organism>
<name>A0ABQ6HER0_9GAMM</name>
<gene>
    <name evidence="1" type="ORF">tloyanaT_22720</name>
</gene>
<evidence type="ECO:0000313" key="2">
    <source>
        <dbReference type="Proteomes" id="UP001157134"/>
    </source>
</evidence>
<evidence type="ECO:0000313" key="1">
    <source>
        <dbReference type="EMBL" id="GLX86019.1"/>
    </source>
</evidence>
<proteinExistence type="predicted"/>
<keyword evidence="2" id="KW-1185">Reference proteome</keyword>